<dbReference type="Gramene" id="KQK10867">
    <property type="protein sequence ID" value="KQK10867"/>
    <property type="gene ID" value="BRADI_2g56710v3"/>
</dbReference>
<protein>
    <recommendedName>
        <fullName evidence="6">Zinc finger PHD-type domain-containing protein</fullName>
    </recommendedName>
</protein>
<gene>
    <name evidence="8" type="primary">LOC100842633</name>
    <name evidence="7" type="ORF">BRADI_2g56710v3</name>
</gene>
<accession>I1HTX9</accession>
<evidence type="ECO:0000313" key="9">
    <source>
        <dbReference type="Proteomes" id="UP000008810"/>
    </source>
</evidence>
<dbReference type="InterPro" id="IPR001965">
    <property type="entry name" value="Znf_PHD"/>
</dbReference>
<dbReference type="Proteomes" id="UP000008810">
    <property type="component" value="Chromosome 2"/>
</dbReference>
<evidence type="ECO:0000313" key="7">
    <source>
        <dbReference type="EMBL" id="KQK10867.1"/>
    </source>
</evidence>
<feature type="domain" description="Zinc finger PHD-type" evidence="6">
    <location>
        <begin position="622"/>
        <end position="668"/>
    </location>
</feature>
<evidence type="ECO:0000259" key="6">
    <source>
        <dbReference type="SMART" id="SM00249"/>
    </source>
</evidence>
<dbReference type="InterPro" id="IPR059080">
    <property type="entry name" value="WHD_PTC1"/>
</dbReference>
<dbReference type="PROSITE" id="PS01359">
    <property type="entry name" value="ZF_PHD_1"/>
    <property type="match status" value="1"/>
</dbReference>
<dbReference type="RefSeq" id="XP_010232639.1">
    <property type="nucleotide sequence ID" value="XM_010234337.3"/>
</dbReference>
<evidence type="ECO:0000256" key="5">
    <source>
        <dbReference type="ARBA" id="ARBA00023163"/>
    </source>
</evidence>
<keyword evidence="9" id="KW-1185">Reference proteome</keyword>
<dbReference type="EMBL" id="CM000881">
    <property type="protein sequence ID" value="KQK10867.1"/>
    <property type="molecule type" value="Genomic_DNA"/>
</dbReference>
<sequence length="717" mass="79446">MVVNGRPLKKARTRVEARDFAGFPAATDGGAVGTFREAVRGFLARYARLLPLPSIFSPAAAAAPPHLLTWRVSLKVGEDGEEDGGGCGVELNVVEEDVLRSRSVYCDQCRVVGWSGHPVCGKRYHFIIENDSNQMSGRRRTCCLRCGTAMGAAESRCLLCNFDMEGEELEECGYLHPDDSSHLLHAVVHANGYGHLLRVNGREGGSRHLTGRDIMSFWDRLSKVLHVRKVTVMDISKKHGMDYRLLHAITSGHPWYGEWGYKFGAGSFALTSDTYQEAVDMLSGIHLALYFSHRNPMRTPLQNTIALYWALSDRQLMTVRDLFRFIMHLLHQACKKNEISKPTIEYREVSSNVLCMWTKEDIDRSEAAMLKILRTVQPGRWVSWRALRGAASKAVNSQELLDYSLRGLPGKLIDDGHFIAVRCNAETSAIEYRLETYSNQSTVNATVFGPSVEHLVHDLRFLYDALLNPETMLSSQPEVVGASSHSAAAKILDCKQFIKHYDECDPQTPSNPFLLSVKCTIELLDHPKDYTAPPVELVLLPASATLAELKIQAARAFQETYLMFQSFQAEQLPDFLNFSDSTPVKHVLGSSQLVRVRGRCTGDHRRIVQFRMERGLENWTVDCTCGAKDDDGERMMACDVCGVWQHTRCSGISDFEEVPEKFTCRKCASPRRGKGRGGGGGGNSGGRVEVGAAGRCKDEIGSSVGGAGKFGRLATVG</sequence>
<dbReference type="Pfam" id="PF25874">
    <property type="entry name" value="WHD_plant_repro"/>
    <property type="match status" value="1"/>
</dbReference>
<evidence type="ECO:0000256" key="4">
    <source>
        <dbReference type="ARBA" id="ARBA00023015"/>
    </source>
</evidence>
<evidence type="ECO:0000256" key="3">
    <source>
        <dbReference type="ARBA" id="ARBA00022833"/>
    </source>
</evidence>
<dbReference type="GO" id="GO:0008270">
    <property type="term" value="F:zinc ion binding"/>
    <property type="evidence" value="ECO:0007669"/>
    <property type="project" value="UniProtKB-KW"/>
</dbReference>
<dbReference type="OrthoDB" id="436852at2759"/>
<keyword evidence="3" id="KW-0862">Zinc</keyword>
<evidence type="ECO:0000256" key="1">
    <source>
        <dbReference type="ARBA" id="ARBA00022723"/>
    </source>
</evidence>
<dbReference type="InterPro" id="IPR019786">
    <property type="entry name" value="Zinc_finger_PHD-type_CS"/>
</dbReference>
<keyword evidence="1" id="KW-0479">Metal-binding</keyword>
<dbReference type="KEGG" id="bdi:100842633"/>
<reference evidence="8" key="3">
    <citation type="submission" date="2018-08" db="UniProtKB">
        <authorList>
            <consortium name="EnsemblPlants"/>
        </authorList>
    </citation>
    <scope>IDENTIFICATION</scope>
    <source>
        <strain evidence="8">cv. Bd21</strain>
    </source>
</reference>
<dbReference type="PANTHER" id="PTHR46201:SF3">
    <property type="entry name" value="OS01G0877500 PROTEIN"/>
    <property type="match status" value="1"/>
</dbReference>
<dbReference type="Pfam" id="PF25565">
    <property type="entry name" value="Ubiquitin_At1g33420"/>
    <property type="match status" value="1"/>
</dbReference>
<dbReference type="AlphaFoldDB" id="I1HTX9"/>
<keyword evidence="4" id="KW-0805">Transcription regulation</keyword>
<evidence type="ECO:0000313" key="8">
    <source>
        <dbReference type="EnsemblPlants" id="KQK10867"/>
    </source>
</evidence>
<dbReference type="STRING" id="15368.I1HTX9"/>
<name>I1HTX9_BRADI</name>
<proteinExistence type="predicted"/>
<dbReference type="Gene3D" id="3.30.40.10">
    <property type="entry name" value="Zinc/RING finger domain, C3HC4 (zinc finger)"/>
    <property type="match status" value="1"/>
</dbReference>
<reference evidence="7 8" key="1">
    <citation type="journal article" date="2010" name="Nature">
        <title>Genome sequencing and analysis of the model grass Brachypodium distachyon.</title>
        <authorList>
            <consortium name="International Brachypodium Initiative"/>
        </authorList>
    </citation>
    <scope>NUCLEOTIDE SEQUENCE [LARGE SCALE GENOMIC DNA]</scope>
    <source>
        <strain evidence="7">Bd21</strain>
        <strain evidence="8">cv. Bd21</strain>
    </source>
</reference>
<dbReference type="InterPro" id="IPR019787">
    <property type="entry name" value="Znf_PHD-finger"/>
</dbReference>
<organism evidence="7">
    <name type="scientific">Brachypodium distachyon</name>
    <name type="common">Purple false brome</name>
    <name type="synonym">Trachynia distachya</name>
    <dbReference type="NCBI Taxonomy" id="15368"/>
    <lineage>
        <taxon>Eukaryota</taxon>
        <taxon>Viridiplantae</taxon>
        <taxon>Streptophyta</taxon>
        <taxon>Embryophyta</taxon>
        <taxon>Tracheophyta</taxon>
        <taxon>Spermatophyta</taxon>
        <taxon>Magnoliopsida</taxon>
        <taxon>Liliopsida</taxon>
        <taxon>Poales</taxon>
        <taxon>Poaceae</taxon>
        <taxon>BOP clade</taxon>
        <taxon>Pooideae</taxon>
        <taxon>Stipodae</taxon>
        <taxon>Brachypodieae</taxon>
        <taxon>Brachypodium</taxon>
    </lineage>
</organism>
<dbReference type="OMA" id="HLMTWQI"/>
<dbReference type="InterPro" id="IPR013083">
    <property type="entry name" value="Znf_RING/FYVE/PHD"/>
</dbReference>
<dbReference type="InterPro" id="IPR011011">
    <property type="entry name" value="Znf_FYVE_PHD"/>
</dbReference>
<dbReference type="GeneID" id="100842633"/>
<dbReference type="InterPro" id="IPR058054">
    <property type="entry name" value="Znf_MS1-like"/>
</dbReference>
<dbReference type="PANTHER" id="PTHR46201">
    <property type="entry name" value="PHD FINGER PROTEIN MALE MEIOCYTE DEATH 1-RELATED"/>
    <property type="match status" value="1"/>
</dbReference>
<dbReference type="Pfam" id="PF00628">
    <property type="entry name" value="PHD"/>
    <property type="match status" value="1"/>
</dbReference>
<reference evidence="7" key="2">
    <citation type="submission" date="2017-06" db="EMBL/GenBank/DDBJ databases">
        <title>WGS assembly of Brachypodium distachyon.</title>
        <authorList>
            <consortium name="The International Brachypodium Initiative"/>
            <person name="Lucas S."/>
            <person name="Harmon-Smith M."/>
            <person name="Lail K."/>
            <person name="Tice H."/>
            <person name="Grimwood J."/>
            <person name="Bruce D."/>
            <person name="Barry K."/>
            <person name="Shu S."/>
            <person name="Lindquist E."/>
            <person name="Wang M."/>
            <person name="Pitluck S."/>
            <person name="Vogel J.P."/>
            <person name="Garvin D.F."/>
            <person name="Mockler T.C."/>
            <person name="Schmutz J."/>
            <person name="Rokhsar D."/>
            <person name="Bevan M.W."/>
        </authorList>
    </citation>
    <scope>NUCLEOTIDE SEQUENCE</scope>
    <source>
        <strain evidence="7">Bd21</strain>
    </source>
</reference>
<evidence type="ECO:0000256" key="2">
    <source>
        <dbReference type="ARBA" id="ARBA00022771"/>
    </source>
</evidence>
<dbReference type="EnsemblPlants" id="KQK10867">
    <property type="protein sequence ID" value="KQK10867"/>
    <property type="gene ID" value="BRADI_2g56710v3"/>
</dbReference>
<dbReference type="CDD" id="cd15556">
    <property type="entry name" value="PHD_MMD1_like"/>
    <property type="match status" value="1"/>
</dbReference>
<keyword evidence="5" id="KW-0804">Transcription</keyword>
<dbReference type="HOGENOM" id="CLU_012141_0_0_1"/>
<dbReference type="eggNOG" id="KOG1844">
    <property type="taxonomic scope" value="Eukaryota"/>
</dbReference>
<dbReference type="SUPFAM" id="SSF57903">
    <property type="entry name" value="FYVE/PHD zinc finger"/>
    <property type="match status" value="1"/>
</dbReference>
<dbReference type="InterPro" id="IPR057765">
    <property type="entry name" value="MS1-like_ubiquitin"/>
</dbReference>
<dbReference type="SMART" id="SM00249">
    <property type="entry name" value="PHD"/>
    <property type="match status" value="1"/>
</dbReference>
<keyword evidence="2" id="KW-0863">Zinc-finger</keyword>